<sequence>MLLFCHGWGRGMYRLCGMDAVGNGRRGMNLQLTQELDPGYLQARSLGVNPPPPVKLKLVASPTRGSQSSIQSPANQWSSIYENNGPFGASPMFPLAEAVSLPGIRISRPDTSSGQDDKVVRQCTLRRQASNELAACPLACYTLQRTGMKGRTTIIALFIANRGESKSICESTEGGSGFHPARDQIVYSSGTHY</sequence>
<dbReference type="AlphaFoldDB" id="A0A9P6CMI9"/>
<evidence type="ECO:0000313" key="1">
    <source>
        <dbReference type="EMBL" id="KAF9465758.1"/>
    </source>
</evidence>
<keyword evidence="2" id="KW-1185">Reference proteome</keyword>
<proteinExistence type="predicted"/>
<accession>A0A9P6CMI9</accession>
<gene>
    <name evidence="1" type="ORF">BDZ94DRAFT_1253085</name>
</gene>
<evidence type="ECO:0000313" key="2">
    <source>
        <dbReference type="Proteomes" id="UP000807353"/>
    </source>
</evidence>
<dbReference type="EMBL" id="MU150245">
    <property type="protein sequence ID" value="KAF9465758.1"/>
    <property type="molecule type" value="Genomic_DNA"/>
</dbReference>
<protein>
    <submittedName>
        <fullName evidence="1">Uncharacterized protein</fullName>
    </submittedName>
</protein>
<comment type="caution">
    <text evidence="1">The sequence shown here is derived from an EMBL/GenBank/DDBJ whole genome shotgun (WGS) entry which is preliminary data.</text>
</comment>
<dbReference type="Proteomes" id="UP000807353">
    <property type="component" value="Unassembled WGS sequence"/>
</dbReference>
<organism evidence="1 2">
    <name type="scientific">Collybia nuda</name>
    <dbReference type="NCBI Taxonomy" id="64659"/>
    <lineage>
        <taxon>Eukaryota</taxon>
        <taxon>Fungi</taxon>
        <taxon>Dikarya</taxon>
        <taxon>Basidiomycota</taxon>
        <taxon>Agaricomycotina</taxon>
        <taxon>Agaricomycetes</taxon>
        <taxon>Agaricomycetidae</taxon>
        <taxon>Agaricales</taxon>
        <taxon>Tricholomatineae</taxon>
        <taxon>Clitocybaceae</taxon>
        <taxon>Collybia</taxon>
    </lineage>
</organism>
<name>A0A9P6CMI9_9AGAR</name>
<reference evidence="1" key="1">
    <citation type="submission" date="2020-11" db="EMBL/GenBank/DDBJ databases">
        <authorList>
            <consortium name="DOE Joint Genome Institute"/>
            <person name="Ahrendt S."/>
            <person name="Riley R."/>
            <person name="Andreopoulos W."/>
            <person name="Labutti K."/>
            <person name="Pangilinan J."/>
            <person name="Ruiz-Duenas F.J."/>
            <person name="Barrasa J.M."/>
            <person name="Sanchez-Garcia M."/>
            <person name="Camarero S."/>
            <person name="Miyauchi S."/>
            <person name="Serrano A."/>
            <person name="Linde D."/>
            <person name="Babiker R."/>
            <person name="Drula E."/>
            <person name="Ayuso-Fernandez I."/>
            <person name="Pacheco R."/>
            <person name="Padilla G."/>
            <person name="Ferreira P."/>
            <person name="Barriuso J."/>
            <person name="Kellner H."/>
            <person name="Castanera R."/>
            <person name="Alfaro M."/>
            <person name="Ramirez L."/>
            <person name="Pisabarro A.G."/>
            <person name="Kuo A."/>
            <person name="Tritt A."/>
            <person name="Lipzen A."/>
            <person name="He G."/>
            <person name="Yan M."/>
            <person name="Ng V."/>
            <person name="Cullen D."/>
            <person name="Martin F."/>
            <person name="Rosso M.-N."/>
            <person name="Henrissat B."/>
            <person name="Hibbett D."/>
            <person name="Martinez A.T."/>
            <person name="Grigoriev I.V."/>
        </authorList>
    </citation>
    <scope>NUCLEOTIDE SEQUENCE</scope>
    <source>
        <strain evidence="1">CBS 247.69</strain>
    </source>
</reference>